<reference evidence="1 2" key="1">
    <citation type="submission" date="2020-08" db="EMBL/GenBank/DDBJ databases">
        <title>Genomic Encyclopedia of Type Strains, Phase IV (KMG-IV): sequencing the most valuable type-strain genomes for metagenomic binning, comparative biology and taxonomic classification.</title>
        <authorList>
            <person name="Goeker M."/>
        </authorList>
    </citation>
    <scope>NUCLEOTIDE SEQUENCE [LARGE SCALE GENOMIC DNA]</scope>
    <source>
        <strain evidence="1 2">DSM 22368</strain>
    </source>
</reference>
<sequence>MANERYNLVFRGDIVLGHKIADVKLRLGKLFKVNDAQLERLFSGRPVVIKKSLPKAEADRYTEALQQAGAQVEIQAINKATATPIEQATAKKKKPLAERLAEQAAAGDMQGASGAAAFAPKNIPVPVVEESEPEEEGLVLAPVGSILLADQYREDEPVPDIQPVETDLRPMQGNLLDAEEMKKEVPPIGVDLSGISLAEPGEDLLDEAHKPLPVPEVDAPDIDLAPVGSDLGEKKIEAAPLNFDLSDIQLMER</sequence>
<dbReference type="Proteomes" id="UP000528457">
    <property type="component" value="Unassembled WGS sequence"/>
</dbReference>
<dbReference type="EMBL" id="JACHHT010000002">
    <property type="protein sequence ID" value="MBB6522970.1"/>
    <property type="molecule type" value="Genomic_DNA"/>
</dbReference>
<name>A0A7X0JWU4_9GAMM</name>
<dbReference type="InterPro" id="IPR014719">
    <property type="entry name" value="Ribosomal_bL12_C/ClpS-like"/>
</dbReference>
<comment type="caution">
    <text evidence="1">The sequence shown here is derived from an EMBL/GenBank/DDBJ whole genome shotgun (WGS) entry which is preliminary data.</text>
</comment>
<evidence type="ECO:0008006" key="3">
    <source>
        <dbReference type="Google" id="ProtNLM"/>
    </source>
</evidence>
<evidence type="ECO:0000313" key="1">
    <source>
        <dbReference type="EMBL" id="MBB6522970.1"/>
    </source>
</evidence>
<dbReference type="RefSeq" id="WP_166843217.1">
    <property type="nucleotide sequence ID" value="NZ_JAAONY010000002.1"/>
</dbReference>
<dbReference type="SUPFAM" id="SSF54736">
    <property type="entry name" value="ClpS-like"/>
    <property type="match status" value="1"/>
</dbReference>
<keyword evidence="2" id="KW-1185">Reference proteome</keyword>
<accession>A0A7X0JWU4</accession>
<dbReference type="InParanoid" id="A0A7X0JWU4"/>
<proteinExistence type="predicted"/>
<protein>
    <recommendedName>
        <fullName evidence="3">Ribosomal protein L7/L12 C-terminal domain-containing protein</fullName>
    </recommendedName>
</protein>
<organism evidence="1 2">
    <name type="scientific">Pseudoteredinibacter isoporae</name>
    <dbReference type="NCBI Taxonomy" id="570281"/>
    <lineage>
        <taxon>Bacteria</taxon>
        <taxon>Pseudomonadati</taxon>
        <taxon>Pseudomonadota</taxon>
        <taxon>Gammaproteobacteria</taxon>
        <taxon>Cellvibrionales</taxon>
        <taxon>Cellvibrionaceae</taxon>
        <taxon>Pseudoteredinibacter</taxon>
    </lineage>
</organism>
<evidence type="ECO:0000313" key="2">
    <source>
        <dbReference type="Proteomes" id="UP000528457"/>
    </source>
</evidence>
<gene>
    <name evidence="1" type="ORF">HNR48_003255</name>
</gene>
<dbReference type="AlphaFoldDB" id="A0A7X0JWU4"/>